<evidence type="ECO:0000256" key="1">
    <source>
        <dbReference type="ARBA" id="ARBA00006583"/>
    </source>
</evidence>
<comment type="similarity">
    <text evidence="1">Belongs to the DnaA family.</text>
</comment>
<feature type="domain" description="Chromosomal replication initiator DnaA C-terminal" evidence="10">
    <location>
        <begin position="397"/>
        <end position="466"/>
    </location>
</feature>
<evidence type="ECO:0000256" key="6">
    <source>
        <dbReference type="ARBA" id="ARBA00023121"/>
    </source>
</evidence>
<dbReference type="NCBIfam" id="TIGR00362">
    <property type="entry name" value="DnaA"/>
    <property type="match status" value="1"/>
</dbReference>
<feature type="compositionally biased region" description="Basic and acidic residues" evidence="8">
    <location>
        <begin position="118"/>
        <end position="131"/>
    </location>
</feature>
<evidence type="ECO:0000256" key="2">
    <source>
        <dbReference type="ARBA" id="ARBA00022490"/>
    </source>
</evidence>
<evidence type="ECO:0000256" key="5">
    <source>
        <dbReference type="ARBA" id="ARBA00022840"/>
    </source>
</evidence>
<feature type="region of interest" description="Disordered" evidence="8">
    <location>
        <begin position="104"/>
        <end position="145"/>
    </location>
</feature>
<dbReference type="InterPro" id="IPR020591">
    <property type="entry name" value="Chromosome_initiator_DnaA-like"/>
</dbReference>
<reference evidence="11" key="1">
    <citation type="submission" date="2020-05" db="EMBL/GenBank/DDBJ databases">
        <authorList>
            <person name="Chiriac C."/>
            <person name="Salcher M."/>
            <person name="Ghai R."/>
            <person name="Kavagutti S V."/>
        </authorList>
    </citation>
    <scope>NUCLEOTIDE SEQUENCE</scope>
</reference>
<dbReference type="PROSITE" id="PS01008">
    <property type="entry name" value="DNAA"/>
    <property type="match status" value="1"/>
</dbReference>
<keyword evidence="2" id="KW-0963">Cytoplasm</keyword>
<protein>
    <submittedName>
        <fullName evidence="11">Unannotated protein</fullName>
    </submittedName>
</protein>
<dbReference type="CDD" id="cd00009">
    <property type="entry name" value="AAA"/>
    <property type="match status" value="1"/>
</dbReference>
<dbReference type="InterPro" id="IPR001957">
    <property type="entry name" value="Chromosome_initiator_DnaA"/>
</dbReference>
<dbReference type="Gene3D" id="1.10.8.60">
    <property type="match status" value="1"/>
</dbReference>
<dbReference type="InterPro" id="IPR013317">
    <property type="entry name" value="DnaA_dom"/>
</dbReference>
<dbReference type="PANTHER" id="PTHR30050:SF2">
    <property type="entry name" value="CHROMOSOMAL REPLICATION INITIATOR PROTEIN DNAA"/>
    <property type="match status" value="1"/>
</dbReference>
<evidence type="ECO:0000256" key="8">
    <source>
        <dbReference type="SAM" id="MobiDB-lite"/>
    </source>
</evidence>
<dbReference type="Gene3D" id="3.30.300.180">
    <property type="match status" value="1"/>
</dbReference>
<dbReference type="InterPro" id="IPR003593">
    <property type="entry name" value="AAA+_ATPase"/>
</dbReference>
<dbReference type="CDD" id="cd06571">
    <property type="entry name" value="Bac_DnaA_C"/>
    <property type="match status" value="1"/>
</dbReference>
<feature type="compositionally biased region" description="Gly residues" evidence="8">
    <location>
        <begin position="132"/>
        <end position="143"/>
    </location>
</feature>
<dbReference type="Pfam" id="PF08299">
    <property type="entry name" value="Bac_DnaA_C"/>
    <property type="match status" value="1"/>
</dbReference>
<dbReference type="GO" id="GO:0006275">
    <property type="term" value="P:regulation of DNA replication"/>
    <property type="evidence" value="ECO:0007669"/>
    <property type="project" value="InterPro"/>
</dbReference>
<dbReference type="PRINTS" id="PR00051">
    <property type="entry name" value="DNAA"/>
</dbReference>
<dbReference type="HAMAP" id="MF_00377">
    <property type="entry name" value="DnaA_bact"/>
    <property type="match status" value="1"/>
</dbReference>
<evidence type="ECO:0000313" key="11">
    <source>
        <dbReference type="EMBL" id="CAB4552074.1"/>
    </source>
</evidence>
<dbReference type="GO" id="GO:0003688">
    <property type="term" value="F:DNA replication origin binding"/>
    <property type="evidence" value="ECO:0007669"/>
    <property type="project" value="InterPro"/>
</dbReference>
<dbReference type="InterPro" id="IPR013159">
    <property type="entry name" value="DnaA_C"/>
</dbReference>
<dbReference type="Pfam" id="PF11638">
    <property type="entry name" value="DnaA_N"/>
    <property type="match status" value="1"/>
</dbReference>
<dbReference type="NCBIfam" id="NF010686">
    <property type="entry name" value="PRK14086.1"/>
    <property type="match status" value="1"/>
</dbReference>
<evidence type="ECO:0000256" key="3">
    <source>
        <dbReference type="ARBA" id="ARBA00022705"/>
    </source>
</evidence>
<keyword evidence="6" id="KW-0446">Lipid-binding</keyword>
<dbReference type="SUPFAM" id="SSF52540">
    <property type="entry name" value="P-loop containing nucleoside triphosphate hydrolases"/>
    <property type="match status" value="1"/>
</dbReference>
<keyword evidence="4" id="KW-0547">Nucleotide-binding</keyword>
<name>A0A6J6CLB3_9ZZZZ</name>
<dbReference type="GO" id="GO:0006270">
    <property type="term" value="P:DNA replication initiation"/>
    <property type="evidence" value="ECO:0007669"/>
    <property type="project" value="InterPro"/>
</dbReference>
<dbReference type="PANTHER" id="PTHR30050">
    <property type="entry name" value="CHROMOSOMAL REPLICATION INITIATOR PROTEIN DNAA"/>
    <property type="match status" value="1"/>
</dbReference>
<dbReference type="InterPro" id="IPR018312">
    <property type="entry name" value="Chromosome_initiator_DnaA_CS"/>
</dbReference>
<evidence type="ECO:0000259" key="9">
    <source>
        <dbReference type="SMART" id="SM00382"/>
    </source>
</evidence>
<dbReference type="GO" id="GO:0005886">
    <property type="term" value="C:plasma membrane"/>
    <property type="evidence" value="ECO:0007669"/>
    <property type="project" value="TreeGrafter"/>
</dbReference>
<keyword evidence="7" id="KW-0238">DNA-binding</keyword>
<dbReference type="AlphaFoldDB" id="A0A6J6CLB3"/>
<dbReference type="Pfam" id="PF00308">
    <property type="entry name" value="Bac_DnaA"/>
    <property type="match status" value="1"/>
</dbReference>
<dbReference type="Gene3D" id="1.10.1750.10">
    <property type="match status" value="1"/>
</dbReference>
<accession>A0A6J6CLB3</accession>
<evidence type="ECO:0000256" key="7">
    <source>
        <dbReference type="ARBA" id="ARBA00023125"/>
    </source>
</evidence>
<evidence type="ECO:0000259" key="10">
    <source>
        <dbReference type="SMART" id="SM00760"/>
    </source>
</evidence>
<dbReference type="GO" id="GO:0008289">
    <property type="term" value="F:lipid binding"/>
    <property type="evidence" value="ECO:0007669"/>
    <property type="project" value="UniProtKB-KW"/>
</dbReference>
<dbReference type="SMART" id="SM00382">
    <property type="entry name" value="AAA"/>
    <property type="match status" value="1"/>
</dbReference>
<organism evidence="11">
    <name type="scientific">freshwater metagenome</name>
    <dbReference type="NCBI Taxonomy" id="449393"/>
    <lineage>
        <taxon>unclassified sequences</taxon>
        <taxon>metagenomes</taxon>
        <taxon>ecological metagenomes</taxon>
    </lineage>
</organism>
<evidence type="ECO:0000256" key="4">
    <source>
        <dbReference type="ARBA" id="ARBA00022741"/>
    </source>
</evidence>
<gene>
    <name evidence="11" type="ORF">UFOPK1493_01139</name>
</gene>
<dbReference type="InterPro" id="IPR038454">
    <property type="entry name" value="DnaA_N_sf"/>
</dbReference>
<dbReference type="EMBL" id="CAEZSR010000031">
    <property type="protein sequence ID" value="CAB4552074.1"/>
    <property type="molecule type" value="Genomic_DNA"/>
</dbReference>
<dbReference type="SMART" id="SM00760">
    <property type="entry name" value="Bac_DnaA_C"/>
    <property type="match status" value="1"/>
</dbReference>
<dbReference type="InterPro" id="IPR024633">
    <property type="entry name" value="DnaA_N_dom"/>
</dbReference>
<dbReference type="Gene3D" id="3.40.50.300">
    <property type="entry name" value="P-loop containing nucleotide triphosphate hydrolases"/>
    <property type="match status" value="1"/>
</dbReference>
<proteinExistence type="inferred from homology"/>
<dbReference type="InterPro" id="IPR027417">
    <property type="entry name" value="P-loop_NTPase"/>
</dbReference>
<dbReference type="FunFam" id="1.10.8.60:FF:000003">
    <property type="entry name" value="Chromosomal replication initiator protein DnaA"/>
    <property type="match status" value="1"/>
</dbReference>
<keyword evidence="3" id="KW-0235">DNA replication</keyword>
<dbReference type="GO" id="GO:0005524">
    <property type="term" value="F:ATP binding"/>
    <property type="evidence" value="ECO:0007669"/>
    <property type="project" value="UniProtKB-KW"/>
</dbReference>
<dbReference type="FunFam" id="3.40.50.300:FF:000668">
    <property type="entry name" value="Chromosomal replication initiator protein DnaA"/>
    <property type="match status" value="1"/>
</dbReference>
<dbReference type="SUPFAM" id="SSF48295">
    <property type="entry name" value="TrpR-like"/>
    <property type="match status" value="1"/>
</dbReference>
<dbReference type="InterPro" id="IPR010921">
    <property type="entry name" value="Trp_repressor/repl_initiator"/>
</dbReference>
<keyword evidence="5" id="KW-0067">ATP-binding</keyword>
<feature type="domain" description="AAA+ ATPase" evidence="9">
    <location>
        <begin position="185"/>
        <end position="313"/>
    </location>
</feature>
<sequence>MWTDVGRPNGSRKEVQVSNAEQMWTDVARHLRGQVSDAVWFSTFQDVVALDHDMTTLRVSAPNGHIRDRILTRYLPLVREAMDDSGVGHLELAVEVQMVEDVDADPVDTGRLSTGGRDGVRDHRDDHDDRPGGSGSSMGGGSSTQGALDLAGLNPRYTFETFVKGASNQFALAAALRVAETPGRSYNPLFIYGSAGLGKTHLLHAIGHYVHHHYQHDVVRYVSTETFLNEYVDGIRTNTIANFKRRYRDIDVLLIDDIQFMEGKEGLQEEFFHTFNSLHGANKQIVMSSDRMPDAIPTLEERLRGRFKWGLITDIQPPDLETRLAILRNKAERDRSPVPSETLEFIASRITSNIRELEGALIRVTAYASLNHVPISTHLAEQLLGDLMSGSQVKTRTDEELLAEIAVILGFSVEALRSKSRQRPLVTARQTAMYVFRELTDLSYPSIARLFGGRDHTTVIHAVEKIQRLMKERKQVYDQVTDLVQRLKTS</sequence>